<dbReference type="AlphaFoldDB" id="A0A5C6M3N8"/>
<feature type="non-terminal residue" evidence="1">
    <location>
        <position position="1"/>
    </location>
</feature>
<protein>
    <submittedName>
        <fullName evidence="1">Uncharacterized protein</fullName>
    </submittedName>
</protein>
<evidence type="ECO:0000313" key="2">
    <source>
        <dbReference type="Proteomes" id="UP000321083"/>
    </source>
</evidence>
<sequence>STDHLTLAWGRDYSDVPPVTGVCVGGSQHRLSVSVDVLPLEQ</sequence>
<gene>
    <name evidence="1" type="ORF">E3A20_21980</name>
</gene>
<organism evidence="1 2">
    <name type="scientific">Planctomyces bekefii</name>
    <dbReference type="NCBI Taxonomy" id="1653850"/>
    <lineage>
        <taxon>Bacteria</taxon>
        <taxon>Pseudomonadati</taxon>
        <taxon>Planctomycetota</taxon>
        <taxon>Planctomycetia</taxon>
        <taxon>Planctomycetales</taxon>
        <taxon>Planctomycetaceae</taxon>
        <taxon>Planctomyces</taxon>
    </lineage>
</organism>
<dbReference type="EMBL" id="SRHE01000555">
    <property type="protein sequence ID" value="TWW08672.1"/>
    <property type="molecule type" value="Genomic_DNA"/>
</dbReference>
<comment type="caution">
    <text evidence="1">The sequence shown here is derived from an EMBL/GenBank/DDBJ whole genome shotgun (WGS) entry which is preliminary data.</text>
</comment>
<reference evidence="1 2" key="2">
    <citation type="submission" date="2019-08" db="EMBL/GenBank/DDBJ databases">
        <authorList>
            <person name="Henke P."/>
        </authorList>
    </citation>
    <scope>NUCLEOTIDE SEQUENCE [LARGE SCALE GENOMIC DNA]</scope>
    <source>
        <strain evidence="1">Phe10_nw2017</strain>
    </source>
</reference>
<name>A0A5C6M3N8_9PLAN</name>
<evidence type="ECO:0000313" key="1">
    <source>
        <dbReference type="EMBL" id="TWW08672.1"/>
    </source>
</evidence>
<dbReference type="Proteomes" id="UP000321083">
    <property type="component" value="Unassembled WGS sequence"/>
</dbReference>
<reference evidence="1 2" key="1">
    <citation type="submission" date="2019-08" db="EMBL/GenBank/DDBJ databases">
        <title>100 year-old enigma solved: identification of Planctomyces bekefii, the type genus and species of the phylum Planctomycetes.</title>
        <authorList>
            <person name="Svetlana D.N."/>
            <person name="Overmann J."/>
        </authorList>
    </citation>
    <scope>NUCLEOTIDE SEQUENCE [LARGE SCALE GENOMIC DNA]</scope>
    <source>
        <strain evidence="1">Phe10_nw2017</strain>
    </source>
</reference>
<keyword evidence="2" id="KW-1185">Reference proteome</keyword>
<accession>A0A5C6M3N8</accession>
<proteinExistence type="predicted"/>